<dbReference type="EMBL" id="JAOPGA020000701">
    <property type="protein sequence ID" value="KAL0480890.1"/>
    <property type="molecule type" value="Genomic_DNA"/>
</dbReference>
<protein>
    <submittedName>
        <fullName evidence="1">Crkl</fullName>
    </submittedName>
</protein>
<evidence type="ECO:0000313" key="1">
    <source>
        <dbReference type="EMBL" id="KAL0480890.1"/>
    </source>
</evidence>
<proteinExistence type="predicted"/>
<dbReference type="InterPro" id="IPR043504">
    <property type="entry name" value="Peptidase_S1_PA_chymotrypsin"/>
</dbReference>
<sequence length="372" mass="42351">MIAENVAIYESEGENDYSKKILDRRCFNTADLDEIFRRPHMMESITKRVSQENWNWLKLIGYQILCRHQRNDMQGNPSTIFTTETMFPLSSTVLVSCLHGVQKKDTHTHTYVSTDACNLGNFMDNRGDSAKFDDYPRLTIGKKVPLVTSNKPKTIQSTLITNIQNNSAWGYRYPVEDREFNHGPKMNTQYDIVHLKQQTALSPLDVYPVPYSGRVQEGNVVVVLGYPTKIKDDEISRRYRTLYKGTIPTIEDLGRVFTFGIRNYSFGYVSQVTNNFVYCRVHSSPGFSGGPALIIKDGRFFLIGMLCNSVIGVPMDKKKYGATVMSVNHPAFVAVYGSVVFPTLSQDQKKLATSYMMQHESVLKNYFDVNSK</sequence>
<dbReference type="AlphaFoldDB" id="A0AAW2YUS7"/>
<name>A0AAW2YUS7_9EUKA</name>
<evidence type="ECO:0000313" key="2">
    <source>
        <dbReference type="Proteomes" id="UP001431209"/>
    </source>
</evidence>
<keyword evidence="2" id="KW-1185">Reference proteome</keyword>
<comment type="caution">
    <text evidence="1">The sequence shown here is derived from an EMBL/GenBank/DDBJ whole genome shotgun (WGS) entry which is preliminary data.</text>
</comment>
<dbReference type="Gene3D" id="2.40.10.10">
    <property type="entry name" value="Trypsin-like serine proteases"/>
    <property type="match status" value="1"/>
</dbReference>
<dbReference type="SUPFAM" id="SSF50494">
    <property type="entry name" value="Trypsin-like serine proteases"/>
    <property type="match status" value="1"/>
</dbReference>
<dbReference type="Proteomes" id="UP001431209">
    <property type="component" value="Unassembled WGS sequence"/>
</dbReference>
<gene>
    <name evidence="1" type="ORF">AKO1_004072</name>
</gene>
<organism evidence="1 2">
    <name type="scientific">Acrasis kona</name>
    <dbReference type="NCBI Taxonomy" id="1008807"/>
    <lineage>
        <taxon>Eukaryota</taxon>
        <taxon>Discoba</taxon>
        <taxon>Heterolobosea</taxon>
        <taxon>Tetramitia</taxon>
        <taxon>Eutetramitia</taxon>
        <taxon>Acrasidae</taxon>
        <taxon>Acrasis</taxon>
    </lineage>
</organism>
<accession>A0AAW2YUS7</accession>
<dbReference type="InterPro" id="IPR009003">
    <property type="entry name" value="Peptidase_S1_PA"/>
</dbReference>
<reference evidence="1 2" key="1">
    <citation type="submission" date="2024-03" db="EMBL/GenBank/DDBJ databases">
        <title>The Acrasis kona genome and developmental transcriptomes reveal deep origins of eukaryotic multicellular pathways.</title>
        <authorList>
            <person name="Sheikh S."/>
            <person name="Fu C.-J."/>
            <person name="Brown M.W."/>
            <person name="Baldauf S.L."/>
        </authorList>
    </citation>
    <scope>NUCLEOTIDE SEQUENCE [LARGE SCALE GENOMIC DNA]</scope>
    <source>
        <strain evidence="1 2">ATCC MYA-3509</strain>
    </source>
</reference>